<organism evidence="2">
    <name type="scientific">Uncultured marine bacterium 66A03</name>
    <dbReference type="NCBI Taxonomy" id="331677"/>
    <lineage>
        <taxon>Bacteria</taxon>
        <taxon>environmental samples</taxon>
    </lineage>
</organism>
<evidence type="ECO:0000313" key="2">
    <source>
        <dbReference type="EMBL" id="AAY68338.1"/>
    </source>
</evidence>
<dbReference type="EMBL" id="DQ065755">
    <property type="protein sequence ID" value="AAY68338.1"/>
    <property type="molecule type" value="Genomic_DNA"/>
</dbReference>
<dbReference type="SUPFAM" id="SSF53448">
    <property type="entry name" value="Nucleotide-diphospho-sugar transferases"/>
    <property type="match status" value="1"/>
</dbReference>
<dbReference type="PANTHER" id="PTHR43777">
    <property type="entry name" value="MOLYBDENUM COFACTOR CYTIDYLYLTRANSFERASE"/>
    <property type="match status" value="1"/>
</dbReference>
<name>Q4PNG1_UNCMB</name>
<feature type="domain" description="MobA-like NTP transferase" evidence="1">
    <location>
        <begin position="346"/>
        <end position="510"/>
    </location>
</feature>
<evidence type="ECO:0000259" key="1">
    <source>
        <dbReference type="Pfam" id="PF12804"/>
    </source>
</evidence>
<dbReference type="CDD" id="cd03522">
    <property type="entry name" value="MoeA_like"/>
    <property type="match status" value="1"/>
</dbReference>
<dbReference type="InterPro" id="IPR025877">
    <property type="entry name" value="MobA-like_NTP_Trfase"/>
</dbReference>
<dbReference type="PANTHER" id="PTHR43777:SF1">
    <property type="entry name" value="MOLYBDENUM COFACTOR CYTIDYLYLTRANSFERASE"/>
    <property type="match status" value="1"/>
</dbReference>
<proteinExistence type="predicted"/>
<dbReference type="InterPro" id="IPR036425">
    <property type="entry name" value="MoaB/Mog-like_dom_sf"/>
</dbReference>
<dbReference type="GO" id="GO:0016779">
    <property type="term" value="F:nucleotidyltransferase activity"/>
    <property type="evidence" value="ECO:0007669"/>
    <property type="project" value="UniProtKB-ARBA"/>
</dbReference>
<dbReference type="Gene3D" id="3.90.550.10">
    <property type="entry name" value="Spore Coat Polysaccharide Biosynthesis Protein SpsA, Chain A"/>
    <property type="match status" value="1"/>
</dbReference>
<dbReference type="SUPFAM" id="SSF53218">
    <property type="entry name" value="Molybdenum cofactor biosynthesis proteins"/>
    <property type="match status" value="1"/>
</dbReference>
<dbReference type="Gene3D" id="3.40.980.10">
    <property type="entry name" value="MoaB/Mog-like domain"/>
    <property type="match status" value="1"/>
</dbReference>
<protein>
    <recommendedName>
        <fullName evidence="1">MobA-like NTP transferase domain-containing protein</fullName>
    </recommendedName>
</protein>
<dbReference type="Pfam" id="PF12804">
    <property type="entry name" value="NTP_transf_3"/>
    <property type="match status" value="1"/>
</dbReference>
<dbReference type="AlphaFoldDB" id="Q4PNG1"/>
<dbReference type="InterPro" id="IPR012184">
    <property type="entry name" value="Bifunc_Mopterin-bd"/>
</dbReference>
<dbReference type="CDD" id="cd04182">
    <property type="entry name" value="GT_2_like_f"/>
    <property type="match status" value="1"/>
</dbReference>
<accession>Q4PNG1</accession>
<dbReference type="PIRSF" id="PIRSF036626">
    <property type="entry name" value="MPTBd_MobAlike"/>
    <property type="match status" value="1"/>
</dbReference>
<reference evidence="2" key="1">
    <citation type="journal article" date="2005" name="PLoS Biol.">
        <title>New insights into metabolic properties of marine bacteria encoding proteorhodopsins.</title>
        <authorList>
            <person name="Sabehi G."/>
            <person name="Loy A."/>
            <person name="Jung K.H."/>
            <person name="Partha R."/>
            <person name="Spudich J.L."/>
            <person name="Isaacson T."/>
            <person name="Hirschberg J."/>
            <person name="Wagner M."/>
            <person name="Beja O."/>
        </authorList>
    </citation>
    <scope>NUCLEOTIDE SEQUENCE</scope>
</reference>
<dbReference type="InterPro" id="IPR029044">
    <property type="entry name" value="Nucleotide-diphossugar_trans"/>
</dbReference>
<sequence>MKFGEKPISKCIGDLLVHSVKLPDGKLPKGTSLSKAHIQKLRSVGITSLLVASLEEEDVDENLAAKLLSNAFKKIGFQLSVPATGRVNFIAEKLSIARLDVEKIKRLNEIDEAITFATVLPDQLLVKGQMVATLKIIPYAVSRNSIDKALKLIASGVLLSCQNLISLNFSLIQTKFEDTKSSILIATENVTRARLAQLECSLVDCQIVDHTSMDVSKAMIRAREQGAQAFLLCGASAIADRLDVLPDALRLVGGEIIHIGLPVDPGNLSMVGEWDGMIVLGMPGCARSSKLNGLDWLLQKTLAGVKLDKSELSGMAVGGLLADIASRPLPRKLIHKNSSTENKIAGIILAAGSSTRMGVENKLLLPLNNGMTMISWIVKTFLNSKINNLFVVTGFQEKQVRQALTGLNVKFIHNPNYKTGQASSVTAAIENLPEQFDSALIGLADMPFVTAELIDRLIESHNLLPKPETRITLPLINGERSNPVIWGKAFFDELQNISGDQGGRQILSAYLSAINGVSWEKMQIAEDIDIPEDRNKLSSIH</sequence>